<protein>
    <recommendedName>
        <fullName evidence="3">Ornithine decarboxylase antizyme</fullName>
    </recommendedName>
</protein>
<dbReference type="eggNOG" id="KOG4387">
    <property type="taxonomic scope" value="Eukaryota"/>
</dbReference>
<dbReference type="GO" id="GO:0005737">
    <property type="term" value="C:cytoplasm"/>
    <property type="evidence" value="ECO:0007669"/>
    <property type="project" value="TreeGrafter"/>
</dbReference>
<keyword evidence="6" id="KW-1185">Reference proteome</keyword>
<evidence type="ECO:0000256" key="3">
    <source>
        <dbReference type="ARBA" id="ARBA00017712"/>
    </source>
</evidence>
<dbReference type="AlphaFoldDB" id="T1J3P2"/>
<evidence type="ECO:0000313" key="6">
    <source>
        <dbReference type="Proteomes" id="UP000014500"/>
    </source>
</evidence>
<dbReference type="InterPro" id="IPR002993">
    <property type="entry name" value="ODC_AZ"/>
</dbReference>
<comment type="subunit">
    <text evidence="2">Interacts with ODC1 and thereby sterically blocks ODC homodimerization.</text>
</comment>
<evidence type="ECO:0000313" key="5">
    <source>
        <dbReference type="EnsemblMetazoa" id="SMAR008210-PA"/>
    </source>
</evidence>
<accession>T1J3P2</accession>
<keyword evidence="4" id="KW-0688">Ribosomal frameshifting</keyword>
<dbReference type="InterPro" id="IPR038581">
    <property type="entry name" value="ODC_AZ_sf"/>
</dbReference>
<evidence type="ECO:0000256" key="4">
    <source>
        <dbReference type="ARBA" id="ARBA00022758"/>
    </source>
</evidence>
<dbReference type="PANTHER" id="PTHR10279:SF10">
    <property type="entry name" value="ORNITHINE DECARBOXYLASE ANTIZYME"/>
    <property type="match status" value="1"/>
</dbReference>
<dbReference type="STRING" id="126957.T1J3P2"/>
<comment type="similarity">
    <text evidence="1">Belongs to the ODC antizyme family.</text>
</comment>
<dbReference type="SUPFAM" id="SSF55729">
    <property type="entry name" value="Acyl-CoA N-acyltransferases (Nat)"/>
    <property type="match status" value="1"/>
</dbReference>
<evidence type="ECO:0000256" key="1">
    <source>
        <dbReference type="ARBA" id="ARBA00008796"/>
    </source>
</evidence>
<dbReference type="Proteomes" id="UP000014500">
    <property type="component" value="Unassembled WGS sequence"/>
</dbReference>
<dbReference type="GO" id="GO:0075523">
    <property type="term" value="P:viral translational frameshifting"/>
    <property type="evidence" value="ECO:0007669"/>
    <property type="project" value="UniProtKB-KW"/>
</dbReference>
<dbReference type="EnsemblMetazoa" id="SMAR008210-RA">
    <property type="protein sequence ID" value="SMAR008210-PA"/>
    <property type="gene ID" value="SMAR008210"/>
</dbReference>
<dbReference type="GO" id="GO:0005634">
    <property type="term" value="C:nucleus"/>
    <property type="evidence" value="ECO:0007669"/>
    <property type="project" value="TreeGrafter"/>
</dbReference>
<dbReference type="GO" id="GO:0008073">
    <property type="term" value="F:ornithine decarboxylase inhibitor activity"/>
    <property type="evidence" value="ECO:0007669"/>
    <property type="project" value="InterPro"/>
</dbReference>
<dbReference type="GO" id="GO:0045732">
    <property type="term" value="P:positive regulation of protein catabolic process"/>
    <property type="evidence" value="ECO:0007669"/>
    <property type="project" value="TreeGrafter"/>
</dbReference>
<reference evidence="6" key="1">
    <citation type="submission" date="2011-05" db="EMBL/GenBank/DDBJ databases">
        <authorList>
            <person name="Richards S.R."/>
            <person name="Qu J."/>
            <person name="Jiang H."/>
            <person name="Jhangiani S.N."/>
            <person name="Agravi P."/>
            <person name="Goodspeed R."/>
            <person name="Gross S."/>
            <person name="Mandapat C."/>
            <person name="Jackson L."/>
            <person name="Mathew T."/>
            <person name="Pu L."/>
            <person name="Thornton R."/>
            <person name="Saada N."/>
            <person name="Wilczek-Boney K.B."/>
            <person name="Lee S."/>
            <person name="Kovar C."/>
            <person name="Wu Y."/>
            <person name="Scherer S.E."/>
            <person name="Worley K.C."/>
            <person name="Muzny D.M."/>
            <person name="Gibbs R."/>
        </authorList>
    </citation>
    <scope>NUCLEOTIDE SEQUENCE</scope>
    <source>
        <strain evidence="6">Brora</strain>
    </source>
</reference>
<dbReference type="Pfam" id="PF02100">
    <property type="entry name" value="ODC_AZ"/>
    <property type="match status" value="1"/>
</dbReference>
<dbReference type="EMBL" id="JH431830">
    <property type="status" value="NOT_ANNOTATED_CDS"/>
    <property type="molecule type" value="Genomic_DNA"/>
</dbReference>
<dbReference type="HOGENOM" id="CLU_085486_2_0_1"/>
<dbReference type="InterPro" id="IPR016181">
    <property type="entry name" value="Acyl_CoA_acyltransferase"/>
</dbReference>
<dbReference type="OMA" id="VEWETVV"/>
<name>T1J3P2_STRMM</name>
<evidence type="ECO:0000256" key="2">
    <source>
        <dbReference type="ARBA" id="ARBA00011836"/>
    </source>
</evidence>
<dbReference type="PANTHER" id="PTHR10279">
    <property type="entry name" value="ORNITHINE DECARBOXYLASE ANTIZYME"/>
    <property type="match status" value="1"/>
</dbReference>
<proteinExistence type="inferred from homology"/>
<organism evidence="5 6">
    <name type="scientific">Strigamia maritima</name>
    <name type="common">European centipede</name>
    <name type="synonym">Geophilus maritimus</name>
    <dbReference type="NCBI Taxonomy" id="126957"/>
    <lineage>
        <taxon>Eukaryota</taxon>
        <taxon>Metazoa</taxon>
        <taxon>Ecdysozoa</taxon>
        <taxon>Arthropoda</taxon>
        <taxon>Myriapoda</taxon>
        <taxon>Chilopoda</taxon>
        <taxon>Pleurostigmophora</taxon>
        <taxon>Geophilomorpha</taxon>
        <taxon>Linotaeniidae</taxon>
        <taxon>Strigamia</taxon>
    </lineage>
</organism>
<reference evidence="5" key="2">
    <citation type="submission" date="2015-02" db="UniProtKB">
        <authorList>
            <consortium name="EnsemblMetazoa"/>
        </authorList>
    </citation>
    <scope>IDENTIFICATION</scope>
</reference>
<dbReference type="PhylomeDB" id="T1J3P2"/>
<sequence length="201" mass="22373">MCLSAYEAVFNLDNITDEKKEIQVIMPALQIGPSAFVLAWVQGLGGAPDVPHAATMSPSLAEGSGVGKFKEPPVSDNLNSVENGLKIENQQEVAVLIFKLRLTENMEVRWETLIRDRKLYIQVPNGILPDGSKEGFVSLLEYAEDVLKCTHVVVFFKKDRGDRACLVRTFMFLGFEVLAPGHELCPPMDDSFYMTYIIDSD</sequence>
<dbReference type="Gene3D" id="3.40.630.60">
    <property type="match status" value="1"/>
</dbReference>